<reference evidence="1" key="1">
    <citation type="submission" date="2014-11" db="EMBL/GenBank/DDBJ databases">
        <authorList>
            <person name="Amaro Gonzalez C."/>
        </authorList>
    </citation>
    <scope>NUCLEOTIDE SEQUENCE</scope>
</reference>
<sequence length="45" mass="5158">MTINTLFASHISLCNFQEETHTSFLKPYTSLALFMSQTLHCVDVH</sequence>
<name>A0A0E9STX6_ANGAN</name>
<dbReference type="EMBL" id="GBXM01063846">
    <property type="protein sequence ID" value="JAH44731.1"/>
    <property type="molecule type" value="Transcribed_RNA"/>
</dbReference>
<dbReference type="AlphaFoldDB" id="A0A0E9STX6"/>
<protein>
    <submittedName>
        <fullName evidence="1">Uncharacterized protein</fullName>
    </submittedName>
</protein>
<reference evidence="1" key="2">
    <citation type="journal article" date="2015" name="Fish Shellfish Immunol.">
        <title>Early steps in the European eel (Anguilla anguilla)-Vibrio vulnificus interaction in the gills: Role of the RtxA13 toxin.</title>
        <authorList>
            <person name="Callol A."/>
            <person name="Pajuelo D."/>
            <person name="Ebbesson L."/>
            <person name="Teles M."/>
            <person name="MacKenzie S."/>
            <person name="Amaro C."/>
        </authorList>
    </citation>
    <scope>NUCLEOTIDE SEQUENCE</scope>
</reference>
<accession>A0A0E9STX6</accession>
<evidence type="ECO:0000313" key="1">
    <source>
        <dbReference type="EMBL" id="JAH44731.1"/>
    </source>
</evidence>
<proteinExistence type="predicted"/>
<organism evidence="1">
    <name type="scientific">Anguilla anguilla</name>
    <name type="common">European freshwater eel</name>
    <name type="synonym">Muraena anguilla</name>
    <dbReference type="NCBI Taxonomy" id="7936"/>
    <lineage>
        <taxon>Eukaryota</taxon>
        <taxon>Metazoa</taxon>
        <taxon>Chordata</taxon>
        <taxon>Craniata</taxon>
        <taxon>Vertebrata</taxon>
        <taxon>Euteleostomi</taxon>
        <taxon>Actinopterygii</taxon>
        <taxon>Neopterygii</taxon>
        <taxon>Teleostei</taxon>
        <taxon>Anguilliformes</taxon>
        <taxon>Anguillidae</taxon>
        <taxon>Anguilla</taxon>
    </lineage>
</organism>